<proteinExistence type="predicted"/>
<keyword evidence="4" id="KW-1185">Reference proteome</keyword>
<dbReference type="AlphaFoldDB" id="A0A7W9FQS2"/>
<evidence type="ECO:0000259" key="1">
    <source>
        <dbReference type="Pfam" id="PF00535"/>
    </source>
</evidence>
<dbReference type="SUPFAM" id="SSF53448">
    <property type="entry name" value="Nucleotide-diphospho-sugar transferases"/>
    <property type="match status" value="1"/>
</dbReference>
<evidence type="ECO:0000313" key="4">
    <source>
        <dbReference type="Proteomes" id="UP000523821"/>
    </source>
</evidence>
<dbReference type="CDD" id="cd03801">
    <property type="entry name" value="GT4_PimA-like"/>
    <property type="match status" value="1"/>
</dbReference>
<name>A0A7W9FQS2_9HYPH</name>
<feature type="domain" description="Glycosyltransferase 2-like" evidence="1">
    <location>
        <begin position="400"/>
        <end position="548"/>
    </location>
</feature>
<gene>
    <name evidence="3" type="ORF">GGQ63_004213</name>
</gene>
<dbReference type="Gene3D" id="3.40.50.2000">
    <property type="entry name" value="Glycogen Phosphorylase B"/>
    <property type="match status" value="2"/>
</dbReference>
<organism evidence="3 4">
    <name type="scientific">Prosthecomicrobium pneumaticum</name>
    <dbReference type="NCBI Taxonomy" id="81895"/>
    <lineage>
        <taxon>Bacteria</taxon>
        <taxon>Pseudomonadati</taxon>
        <taxon>Pseudomonadota</taxon>
        <taxon>Alphaproteobacteria</taxon>
        <taxon>Hyphomicrobiales</taxon>
        <taxon>Kaistiaceae</taxon>
        <taxon>Prosthecomicrobium</taxon>
    </lineage>
</organism>
<dbReference type="SUPFAM" id="SSF53756">
    <property type="entry name" value="UDP-Glycosyltransferase/glycogen phosphorylase"/>
    <property type="match status" value="1"/>
</dbReference>
<sequence>MTARSICIATPDIVGPIRNGGIGTACFEIAKLWRAAGHEVTILYANDGYQETPDKGWLRVYDDLGITFVMCPEARQSGVRPILQRPWNVWQWLKTRRFDVVYFPEWRAAGLYAIQAKRAGLDFQTTTMIVGTHSPTNWHSSGGMHFPESIDDIILDSAERQAVALADVVISPSLYMLDHLRREAWVLPEDVRMIPNPFSIRPSGPRRDPHEPIDELVFFGRLERRKGLMIFVKALAQLPKETAARLKVTFLGKPGDRPGWALSFIAESRPPGFADWRTLDNLGSHEALAYLQGRGRLAVMPSLTENSPMTVRECIALGIPFLAAKVGGIPELVAEDNREAVLFEPRPLDLVAAIVRAVGGGAVAADSAFKDEDVASAWRAVAERVVRPARSDESRRPRVSVVVTTFNRPRALAEALQGLRAQTWQPLEVVVVDDGSTDPAALAQLDGLEAEFRAAGWTIIRQGNQYLGAARNAGWRAATGDLVIFHDDDNYSPPDLVETYVRAILTSGADIATCTMAPYRGERPAGRSREAGRVWAFVGNGTGMGLYLNGFGDAHACFRRSALEATGGFTEDYGVGHEDWEIFGRASLMGLTIVNVPEPLFWYRESDDAMLRGRAFADVDFVRSLRPYLDAVPGALRPALQFALSRSLRVTMSELDTTLSVETLCLSILPAHLRSERALREACAGPTSWRVALRALRLSYTDMAVLRRLGRVGAERSETMDLAALAFAALPRQMRSRERILDLASFRQSWQRIAFRHPYNISYWLAARRLQRAARKMIWS</sequence>
<comment type="caution">
    <text evidence="3">The sequence shown here is derived from an EMBL/GenBank/DDBJ whole genome shotgun (WGS) entry which is preliminary data.</text>
</comment>
<dbReference type="Pfam" id="PF13692">
    <property type="entry name" value="Glyco_trans_1_4"/>
    <property type="match status" value="1"/>
</dbReference>
<protein>
    <submittedName>
        <fullName evidence="3">Glycosyltransferase involved in cell wall biosynthesis</fullName>
    </submittedName>
</protein>
<dbReference type="InterPro" id="IPR001173">
    <property type="entry name" value="Glyco_trans_2-like"/>
</dbReference>
<keyword evidence="3" id="KW-0808">Transferase</keyword>
<dbReference type="PANTHER" id="PTHR22916">
    <property type="entry name" value="GLYCOSYLTRANSFERASE"/>
    <property type="match status" value="1"/>
</dbReference>
<dbReference type="Proteomes" id="UP000523821">
    <property type="component" value="Unassembled WGS sequence"/>
</dbReference>
<dbReference type="RefSeq" id="WP_183858548.1">
    <property type="nucleotide sequence ID" value="NZ_JACHOO010000013.1"/>
</dbReference>
<feature type="domain" description="Glycosyltransferase subfamily 4-like N-terminal" evidence="2">
    <location>
        <begin position="20"/>
        <end position="196"/>
    </location>
</feature>
<dbReference type="InterPro" id="IPR029044">
    <property type="entry name" value="Nucleotide-diphossugar_trans"/>
</dbReference>
<dbReference type="InterPro" id="IPR028098">
    <property type="entry name" value="Glyco_trans_4-like_N"/>
</dbReference>
<dbReference type="CDD" id="cd00761">
    <property type="entry name" value="Glyco_tranf_GTA_type"/>
    <property type="match status" value="1"/>
</dbReference>
<dbReference type="PANTHER" id="PTHR22916:SF3">
    <property type="entry name" value="UDP-GLCNAC:BETAGAL BETA-1,3-N-ACETYLGLUCOSAMINYLTRANSFERASE-LIKE PROTEIN 1"/>
    <property type="match status" value="1"/>
</dbReference>
<dbReference type="Pfam" id="PF13579">
    <property type="entry name" value="Glyco_trans_4_4"/>
    <property type="match status" value="1"/>
</dbReference>
<accession>A0A7W9FQS2</accession>
<reference evidence="3 4" key="1">
    <citation type="submission" date="2020-08" db="EMBL/GenBank/DDBJ databases">
        <title>Genomic Encyclopedia of Type Strains, Phase IV (KMG-IV): sequencing the most valuable type-strain genomes for metagenomic binning, comparative biology and taxonomic classification.</title>
        <authorList>
            <person name="Goeker M."/>
        </authorList>
    </citation>
    <scope>NUCLEOTIDE SEQUENCE [LARGE SCALE GENOMIC DNA]</scope>
    <source>
        <strain evidence="3 4">DSM 16268</strain>
    </source>
</reference>
<dbReference type="EMBL" id="JACHOO010000013">
    <property type="protein sequence ID" value="MBB5755114.1"/>
    <property type="molecule type" value="Genomic_DNA"/>
</dbReference>
<evidence type="ECO:0000259" key="2">
    <source>
        <dbReference type="Pfam" id="PF13579"/>
    </source>
</evidence>
<dbReference type="GO" id="GO:0016758">
    <property type="term" value="F:hexosyltransferase activity"/>
    <property type="evidence" value="ECO:0007669"/>
    <property type="project" value="UniProtKB-ARBA"/>
</dbReference>
<dbReference type="Gene3D" id="3.90.550.10">
    <property type="entry name" value="Spore Coat Polysaccharide Biosynthesis Protein SpsA, Chain A"/>
    <property type="match status" value="1"/>
</dbReference>
<evidence type="ECO:0000313" key="3">
    <source>
        <dbReference type="EMBL" id="MBB5755114.1"/>
    </source>
</evidence>
<dbReference type="Pfam" id="PF00535">
    <property type="entry name" value="Glycos_transf_2"/>
    <property type="match status" value="1"/>
</dbReference>